<name>A0ABQ2DQN9_9MICC</name>
<dbReference type="Gene3D" id="3.10.180.10">
    <property type="entry name" value="2,3-Dihydroxybiphenyl 1,2-Dioxygenase, domain 1"/>
    <property type="match status" value="1"/>
</dbReference>
<accession>A0ABQ2DQN9</accession>
<evidence type="ECO:0000259" key="1">
    <source>
        <dbReference type="PROSITE" id="PS51819"/>
    </source>
</evidence>
<dbReference type="CDD" id="cd06587">
    <property type="entry name" value="VOC"/>
    <property type="match status" value="1"/>
</dbReference>
<dbReference type="InterPro" id="IPR037523">
    <property type="entry name" value="VOC_core"/>
</dbReference>
<dbReference type="EMBL" id="BMKX01000008">
    <property type="protein sequence ID" value="GGJ69027.1"/>
    <property type="molecule type" value="Genomic_DNA"/>
</dbReference>
<dbReference type="Proteomes" id="UP000606115">
    <property type="component" value="Unassembled WGS sequence"/>
</dbReference>
<reference evidence="3" key="1">
    <citation type="journal article" date="2019" name="Int. J. Syst. Evol. Microbiol.">
        <title>The Global Catalogue of Microorganisms (GCM) 10K type strain sequencing project: providing services to taxonomists for standard genome sequencing and annotation.</title>
        <authorList>
            <consortium name="The Broad Institute Genomics Platform"/>
            <consortium name="The Broad Institute Genome Sequencing Center for Infectious Disease"/>
            <person name="Wu L."/>
            <person name="Ma J."/>
        </authorList>
    </citation>
    <scope>NUCLEOTIDE SEQUENCE [LARGE SCALE GENOMIC DNA]</scope>
    <source>
        <strain evidence="3">CGMCC 1.3685</strain>
    </source>
</reference>
<organism evidence="2 3">
    <name type="scientific">Glutamicibacter ardleyensis</name>
    <dbReference type="NCBI Taxonomy" id="225894"/>
    <lineage>
        <taxon>Bacteria</taxon>
        <taxon>Bacillati</taxon>
        <taxon>Actinomycetota</taxon>
        <taxon>Actinomycetes</taxon>
        <taxon>Micrococcales</taxon>
        <taxon>Micrococcaceae</taxon>
        <taxon>Glutamicibacter</taxon>
    </lineage>
</organism>
<comment type="caution">
    <text evidence="2">The sequence shown here is derived from an EMBL/GenBank/DDBJ whole genome shotgun (WGS) entry which is preliminary data.</text>
</comment>
<proteinExistence type="predicted"/>
<dbReference type="GeneID" id="303305315"/>
<dbReference type="SUPFAM" id="SSF54593">
    <property type="entry name" value="Glyoxalase/Bleomycin resistance protein/Dihydroxybiphenyl dioxygenase"/>
    <property type="match status" value="1"/>
</dbReference>
<evidence type="ECO:0000313" key="2">
    <source>
        <dbReference type="EMBL" id="GGJ69027.1"/>
    </source>
</evidence>
<protein>
    <recommendedName>
        <fullName evidence="1">VOC domain-containing protein</fullName>
    </recommendedName>
</protein>
<feature type="domain" description="VOC" evidence="1">
    <location>
        <begin position="1"/>
        <end position="110"/>
    </location>
</feature>
<evidence type="ECO:0000313" key="3">
    <source>
        <dbReference type="Proteomes" id="UP000606115"/>
    </source>
</evidence>
<dbReference type="InterPro" id="IPR029068">
    <property type="entry name" value="Glyas_Bleomycin-R_OHBP_Dase"/>
</dbReference>
<dbReference type="RefSeq" id="WP_188686643.1">
    <property type="nucleotide sequence ID" value="NZ_BMKX01000008.1"/>
</dbReference>
<keyword evidence="3" id="KW-1185">Reference proteome</keyword>
<dbReference type="PROSITE" id="PS51819">
    <property type="entry name" value="VOC"/>
    <property type="match status" value="1"/>
</dbReference>
<sequence length="116" mass="12473">MIKGILANCTVTDLARAEEWYTILFGRKPDQRPMPGLLEWHLGRGYGVQVWSEPDRAGNSTIVLDESDLDAQAARLLEVGIAHQGPQLGGGAHILQLADPDGNRVVLAGALVIPLP</sequence>
<gene>
    <name evidence="2" type="ORF">GCM10007173_29690</name>
</gene>